<organism evidence="1 2">
    <name type="scientific">Candidatus Parvarchaeum acidiphilum ARMAN-4</name>
    <dbReference type="NCBI Taxonomy" id="662760"/>
    <lineage>
        <taxon>Archaea</taxon>
        <taxon>Candidatus Parvarchaeota</taxon>
        <taxon>Candidatus Parvarchaeum</taxon>
    </lineage>
</organism>
<dbReference type="Gene3D" id="3.30.460.10">
    <property type="entry name" value="Beta Polymerase, domain 2"/>
    <property type="match status" value="1"/>
</dbReference>
<dbReference type="SUPFAM" id="SSF81301">
    <property type="entry name" value="Nucleotidyltransferase"/>
    <property type="match status" value="1"/>
</dbReference>
<dbReference type="Proteomes" id="UP000009375">
    <property type="component" value="Unassembled WGS sequence"/>
</dbReference>
<protein>
    <recommendedName>
        <fullName evidence="3">DNA polymerase beta domain protein region</fullName>
    </recommendedName>
</protein>
<dbReference type="InterPro" id="IPR043519">
    <property type="entry name" value="NT_sf"/>
</dbReference>
<name>D2EEJ1_PARA4</name>
<evidence type="ECO:0000313" key="2">
    <source>
        <dbReference type="Proteomes" id="UP000009375"/>
    </source>
</evidence>
<evidence type="ECO:0000313" key="1">
    <source>
        <dbReference type="EMBL" id="EEZ93209.1"/>
    </source>
</evidence>
<dbReference type="AlphaFoldDB" id="D2EEJ1"/>
<sequence length="361" mass="40670">MHQTENINPIEATLNKLFSTIDALSSKIDELNERVDYMGSFIGLEVGEGENAESVEPPGQLAGLSFDVLNKVLPSKDANSIRAYFLRVLSLFRRYIKSIVIFGSSKTKTGMTSTSDIDIAFIVDDTDIQKFTLEQLRDRLFAKMAEIARDFSDKIHAQAYPLSEFWGSIIKPNPVILTLLRDGVAVYDTGFFVPIQMLYKTGNIVPTQESINNNIESAEGLIMLAENVLTTKLSLDLYNSVVSAGQALLMEYGYLPPVPKQVAKELDEIAVTKEKVLTKEDAEKVEEIVKWFKKIDHGEVKTITGEDFDKKLKDSKYLVEKITSIIDKIRETKGEAKPIIDKDLLKQTDKEIKDKYLQKEE</sequence>
<accession>D2EEJ1</accession>
<proteinExistence type="predicted"/>
<evidence type="ECO:0008006" key="3">
    <source>
        <dbReference type="Google" id="ProtNLM"/>
    </source>
</evidence>
<gene>
    <name evidence="1" type="ORF">BJBARM4_0136</name>
</gene>
<dbReference type="EMBL" id="GG730040">
    <property type="protein sequence ID" value="EEZ93209.1"/>
    <property type="molecule type" value="Genomic_DNA"/>
</dbReference>
<reference evidence="1 2" key="1">
    <citation type="journal article" date="2010" name="Proc. Natl. Acad. Sci. U.S.A.">
        <title>Enigmatic, ultrasmall, uncultivated Archaea.</title>
        <authorList>
            <person name="Baker B.J."/>
            <person name="Comolli L.R."/>
            <person name="Dick G.J."/>
            <person name="Hauser L.J."/>
            <person name="Hyatt D."/>
            <person name="Dill B.D."/>
            <person name="Land M.L."/>
            <person name="Verberkmoes N.C."/>
            <person name="Hettich R.L."/>
            <person name="Banfield J.F."/>
        </authorList>
    </citation>
    <scope>NUCLEOTIDE SEQUENCE [LARGE SCALE GENOMIC DNA]</scope>
</reference>